<dbReference type="GO" id="GO:0003677">
    <property type="term" value="F:DNA binding"/>
    <property type="evidence" value="ECO:0007669"/>
    <property type="project" value="UniProtKB-KW"/>
</dbReference>
<dbReference type="PANTHER" id="PTHR46558">
    <property type="entry name" value="TRACRIPTIONAL REGULATORY PROTEIN-RELATED-RELATED"/>
    <property type="match status" value="1"/>
</dbReference>
<dbReference type="SMART" id="SM00530">
    <property type="entry name" value="HTH_XRE"/>
    <property type="match status" value="1"/>
</dbReference>
<evidence type="ECO:0000256" key="1">
    <source>
        <dbReference type="ARBA" id="ARBA00023125"/>
    </source>
</evidence>
<keyword evidence="1" id="KW-0238">DNA-binding</keyword>
<reference evidence="3" key="1">
    <citation type="submission" date="2021-03" db="EMBL/GenBank/DDBJ databases">
        <title>Antimicrobial resistance genes in bacteria isolated from Japanese honey, and their potential for conferring macrolide and lincosamide resistance in the American foulbrood pathogen Paenibacillus larvae.</title>
        <authorList>
            <person name="Okamoto M."/>
            <person name="Kumagai M."/>
            <person name="Kanamori H."/>
            <person name="Takamatsu D."/>
        </authorList>
    </citation>
    <scope>NUCLEOTIDE SEQUENCE</scope>
    <source>
        <strain evidence="3">J27TS8</strain>
    </source>
</reference>
<dbReference type="InterPro" id="IPR010982">
    <property type="entry name" value="Lambda_DNA-bd_dom_sf"/>
</dbReference>
<accession>A0A919WHT9</accession>
<dbReference type="Proteomes" id="UP000682111">
    <property type="component" value="Unassembled WGS sequence"/>
</dbReference>
<dbReference type="Pfam" id="PF01381">
    <property type="entry name" value="HTH_3"/>
    <property type="match status" value="1"/>
</dbReference>
<dbReference type="SUPFAM" id="SSF47413">
    <property type="entry name" value="lambda repressor-like DNA-binding domains"/>
    <property type="match status" value="1"/>
</dbReference>
<gene>
    <name evidence="3" type="ORF">J27TS8_20120</name>
</gene>
<evidence type="ECO:0000313" key="4">
    <source>
        <dbReference type="Proteomes" id="UP000682111"/>
    </source>
</evidence>
<comment type="caution">
    <text evidence="3">The sequence shown here is derived from an EMBL/GenBank/DDBJ whole genome shotgun (WGS) entry which is preliminary data.</text>
</comment>
<dbReference type="InterPro" id="IPR001387">
    <property type="entry name" value="Cro/C1-type_HTH"/>
</dbReference>
<sequence length="77" mass="8619">MGSIGDNIKLYRERANMSQEELAVKIRVGTSRIEKYETGQHIPTKATLLKISTVLDVPAAELLQNNDEMNGTIFEQV</sequence>
<protein>
    <submittedName>
        <fullName evidence="3">Transcriptional regulator</fullName>
    </submittedName>
</protein>
<dbReference type="PANTHER" id="PTHR46558:SF4">
    <property type="entry name" value="DNA-BIDING PHAGE PROTEIN"/>
    <property type="match status" value="1"/>
</dbReference>
<feature type="domain" description="HTH cro/C1-type" evidence="2">
    <location>
        <begin position="8"/>
        <end position="62"/>
    </location>
</feature>
<dbReference type="Gene3D" id="1.10.260.40">
    <property type="entry name" value="lambda repressor-like DNA-binding domains"/>
    <property type="match status" value="1"/>
</dbReference>
<organism evidence="3 4">
    <name type="scientific">Robertmurraya siralis</name>
    <dbReference type="NCBI Taxonomy" id="77777"/>
    <lineage>
        <taxon>Bacteria</taxon>
        <taxon>Bacillati</taxon>
        <taxon>Bacillota</taxon>
        <taxon>Bacilli</taxon>
        <taxon>Bacillales</taxon>
        <taxon>Bacillaceae</taxon>
        <taxon>Robertmurraya</taxon>
    </lineage>
</organism>
<proteinExistence type="predicted"/>
<dbReference type="AlphaFoldDB" id="A0A919WHT9"/>
<dbReference type="EMBL" id="BORC01000003">
    <property type="protein sequence ID" value="GIN62019.1"/>
    <property type="molecule type" value="Genomic_DNA"/>
</dbReference>
<dbReference type="CDD" id="cd00093">
    <property type="entry name" value="HTH_XRE"/>
    <property type="match status" value="1"/>
</dbReference>
<name>A0A919WHT9_9BACI</name>
<dbReference type="PROSITE" id="PS50943">
    <property type="entry name" value="HTH_CROC1"/>
    <property type="match status" value="1"/>
</dbReference>
<evidence type="ECO:0000313" key="3">
    <source>
        <dbReference type="EMBL" id="GIN62019.1"/>
    </source>
</evidence>
<keyword evidence="4" id="KW-1185">Reference proteome</keyword>
<evidence type="ECO:0000259" key="2">
    <source>
        <dbReference type="PROSITE" id="PS50943"/>
    </source>
</evidence>
<dbReference type="RefSeq" id="WP_212933593.1">
    <property type="nucleotide sequence ID" value="NZ_BORC01000003.1"/>
</dbReference>